<name>A0ABR7TIG2_9BACT</name>
<reference evidence="13 14" key="1">
    <citation type="submission" date="2020-09" db="EMBL/GenBank/DDBJ databases">
        <title>Genome sequences of type strains of Chitinophaga qingshengii and Chitinophaga varians.</title>
        <authorList>
            <person name="Kittiwongwattana C."/>
        </authorList>
    </citation>
    <scope>NUCLEOTIDE SEQUENCE [LARGE SCALE GENOMIC DNA]</scope>
    <source>
        <strain evidence="13 14">JCM 30026</strain>
    </source>
</reference>
<protein>
    <recommendedName>
        <fullName evidence="11">Zinc metalloprotease</fullName>
        <ecNumber evidence="11">3.4.24.-</ecNumber>
    </recommendedName>
</protein>
<dbReference type="RefSeq" id="WP_188087382.1">
    <property type="nucleotide sequence ID" value="NZ_JACVFC010000001.1"/>
</dbReference>
<feature type="transmembrane region" description="Helical" evidence="11">
    <location>
        <begin position="106"/>
        <end position="131"/>
    </location>
</feature>
<organism evidence="13 14">
    <name type="scientific">Chitinophaga qingshengii</name>
    <dbReference type="NCBI Taxonomy" id="1569794"/>
    <lineage>
        <taxon>Bacteria</taxon>
        <taxon>Pseudomonadati</taxon>
        <taxon>Bacteroidota</taxon>
        <taxon>Chitinophagia</taxon>
        <taxon>Chitinophagales</taxon>
        <taxon>Chitinophagaceae</taxon>
        <taxon>Chitinophaga</taxon>
    </lineage>
</organism>
<keyword evidence="7 11" id="KW-0862">Zinc</keyword>
<comment type="cofactor">
    <cofactor evidence="1 11">
        <name>Zn(2+)</name>
        <dbReference type="ChEBI" id="CHEBI:29105"/>
    </cofactor>
</comment>
<dbReference type="Gene3D" id="2.30.42.10">
    <property type="match status" value="2"/>
</dbReference>
<gene>
    <name evidence="13" type="primary">rseP</name>
    <name evidence="13" type="ORF">ICL07_07925</name>
</gene>
<comment type="subcellular location">
    <subcellularLocation>
        <location evidence="2">Membrane</location>
        <topology evidence="2">Multi-pass membrane protein</topology>
    </subcellularLocation>
</comment>
<evidence type="ECO:0000256" key="5">
    <source>
        <dbReference type="ARBA" id="ARBA00022692"/>
    </source>
</evidence>
<dbReference type="GO" id="GO:0008237">
    <property type="term" value="F:metallopeptidase activity"/>
    <property type="evidence" value="ECO:0007669"/>
    <property type="project" value="UniProtKB-KW"/>
</dbReference>
<evidence type="ECO:0000256" key="3">
    <source>
        <dbReference type="ARBA" id="ARBA00007931"/>
    </source>
</evidence>
<evidence type="ECO:0000256" key="4">
    <source>
        <dbReference type="ARBA" id="ARBA00022670"/>
    </source>
</evidence>
<evidence type="ECO:0000313" key="13">
    <source>
        <dbReference type="EMBL" id="MBC9930301.1"/>
    </source>
</evidence>
<dbReference type="EC" id="3.4.24.-" evidence="11"/>
<evidence type="ECO:0000256" key="2">
    <source>
        <dbReference type="ARBA" id="ARBA00004141"/>
    </source>
</evidence>
<dbReference type="InterPro" id="IPR004387">
    <property type="entry name" value="Pept_M50_Zn"/>
</dbReference>
<evidence type="ECO:0000256" key="11">
    <source>
        <dbReference type="RuleBase" id="RU362031"/>
    </source>
</evidence>
<keyword evidence="11" id="KW-0479">Metal-binding</keyword>
<keyword evidence="4" id="KW-0645">Protease</keyword>
<comment type="similarity">
    <text evidence="3 11">Belongs to the peptidase M50B family.</text>
</comment>
<dbReference type="PROSITE" id="PS50106">
    <property type="entry name" value="PDZ"/>
    <property type="match status" value="1"/>
</dbReference>
<keyword evidence="9 11" id="KW-0482">Metalloprotease</keyword>
<dbReference type="InterPro" id="IPR008915">
    <property type="entry name" value="Peptidase_M50"/>
</dbReference>
<comment type="caution">
    <text evidence="13">The sequence shown here is derived from an EMBL/GenBank/DDBJ whole genome shotgun (WGS) entry which is preliminary data.</text>
</comment>
<accession>A0ABR7TIG2</accession>
<evidence type="ECO:0000256" key="8">
    <source>
        <dbReference type="ARBA" id="ARBA00022989"/>
    </source>
</evidence>
<dbReference type="PANTHER" id="PTHR42837:SF2">
    <property type="entry name" value="MEMBRANE METALLOPROTEASE ARASP2, CHLOROPLASTIC-RELATED"/>
    <property type="match status" value="1"/>
</dbReference>
<feature type="transmembrane region" description="Helical" evidence="11">
    <location>
        <begin position="415"/>
        <end position="437"/>
    </location>
</feature>
<dbReference type="NCBIfam" id="TIGR00054">
    <property type="entry name" value="RIP metalloprotease RseP"/>
    <property type="match status" value="1"/>
</dbReference>
<keyword evidence="10 11" id="KW-0472">Membrane</keyword>
<proteinExistence type="inferred from homology"/>
<dbReference type="Proteomes" id="UP000659124">
    <property type="component" value="Unassembled WGS sequence"/>
</dbReference>
<feature type="transmembrane region" description="Helical" evidence="11">
    <location>
        <begin position="376"/>
        <end position="403"/>
    </location>
</feature>
<dbReference type="CDD" id="cd06163">
    <property type="entry name" value="S2P-M50_PDZ_RseP-like"/>
    <property type="match status" value="1"/>
</dbReference>
<dbReference type="InterPro" id="IPR001478">
    <property type="entry name" value="PDZ"/>
</dbReference>
<evidence type="ECO:0000256" key="1">
    <source>
        <dbReference type="ARBA" id="ARBA00001947"/>
    </source>
</evidence>
<dbReference type="SMART" id="SM00228">
    <property type="entry name" value="PDZ"/>
    <property type="match status" value="1"/>
</dbReference>
<feature type="domain" description="PDZ" evidence="12">
    <location>
        <begin position="187"/>
        <end position="280"/>
    </location>
</feature>
<keyword evidence="14" id="KW-1185">Reference proteome</keyword>
<feature type="transmembrane region" description="Helical" evidence="11">
    <location>
        <begin position="6"/>
        <end position="26"/>
    </location>
</feature>
<sequence>MTTEVILVKAGQLLLSLSILVVLHELGHFIPAKLFKTKVEKFYLFFDPWFSLFKIKKGETEYGIGWLPLGGYVKISGMIDESMDKEAMSLPPQPYEFRSKPAWQRLIIMIGGVTVNVILAFFIYAMILWHWGERYLPMENVKYGIAVDSLGESIGLRDGDKVVSVGHKKVEKFGSLSGQLILKEAKTIEVMRDGQELSIPIPAGFVNALLKQKEPFAYLRFPYYIEKFEKGSLADKSGLFKPGDQMLSINGKPVPYFSDFAKELRKHKNEEVNIGILRGKDSITIPMKLDEKARLGIYPQDLDKFFDFKVKKYTLLEAIPGGFRMSVDKLVSYVQQLRLIFVSKEVKVSESLGGFMSIGNLFPEAWDWLTFWEMTAFLSIILAFMNILPIPALDGGHVLFLLYEIITGRKPSEKFLEYAQIGGMIILFGLLLLANGLDFWRNIISKWF</sequence>
<evidence type="ECO:0000256" key="10">
    <source>
        <dbReference type="ARBA" id="ARBA00023136"/>
    </source>
</evidence>
<keyword evidence="6 11" id="KW-0378">Hydrolase</keyword>
<evidence type="ECO:0000256" key="6">
    <source>
        <dbReference type="ARBA" id="ARBA00022801"/>
    </source>
</evidence>
<evidence type="ECO:0000256" key="9">
    <source>
        <dbReference type="ARBA" id="ARBA00023049"/>
    </source>
</evidence>
<evidence type="ECO:0000256" key="7">
    <source>
        <dbReference type="ARBA" id="ARBA00022833"/>
    </source>
</evidence>
<dbReference type="Pfam" id="PF02163">
    <property type="entry name" value="Peptidase_M50"/>
    <property type="match status" value="1"/>
</dbReference>
<evidence type="ECO:0000313" key="14">
    <source>
        <dbReference type="Proteomes" id="UP000659124"/>
    </source>
</evidence>
<dbReference type="SUPFAM" id="SSF50156">
    <property type="entry name" value="PDZ domain-like"/>
    <property type="match status" value="2"/>
</dbReference>
<keyword evidence="8 11" id="KW-1133">Transmembrane helix</keyword>
<evidence type="ECO:0000259" key="12">
    <source>
        <dbReference type="PROSITE" id="PS50106"/>
    </source>
</evidence>
<dbReference type="PANTHER" id="PTHR42837">
    <property type="entry name" value="REGULATOR OF SIGMA-E PROTEASE RSEP"/>
    <property type="match status" value="1"/>
</dbReference>
<dbReference type="EMBL" id="JACVFC010000001">
    <property type="protein sequence ID" value="MBC9930301.1"/>
    <property type="molecule type" value="Genomic_DNA"/>
</dbReference>
<dbReference type="InterPro" id="IPR036034">
    <property type="entry name" value="PDZ_sf"/>
</dbReference>
<keyword evidence="5 11" id="KW-0812">Transmembrane</keyword>